<evidence type="ECO:0000256" key="6">
    <source>
        <dbReference type="ARBA" id="ARBA00047939"/>
    </source>
</evidence>
<dbReference type="PANTHER" id="PTHR39560">
    <property type="entry name" value="PROTEIN ADENYLYLTRANSFERASE FIC-RELATED"/>
    <property type="match status" value="1"/>
</dbReference>
<evidence type="ECO:0000256" key="5">
    <source>
        <dbReference type="ARBA" id="ARBA00034531"/>
    </source>
</evidence>
<evidence type="ECO:0000256" key="7">
    <source>
        <dbReference type="ARBA" id="ARBA00048696"/>
    </source>
</evidence>
<dbReference type="Pfam" id="PF02661">
    <property type="entry name" value="Fic"/>
    <property type="match status" value="1"/>
</dbReference>
<keyword evidence="2" id="KW-0548">Nucleotidyltransferase</keyword>
<protein>
    <recommendedName>
        <fullName evidence="5">protein adenylyltransferase</fullName>
        <ecNumber evidence="5">2.7.7.108</ecNumber>
    </recommendedName>
</protein>
<dbReference type="InterPro" id="IPR036597">
    <property type="entry name" value="Fido-like_dom_sf"/>
</dbReference>
<feature type="domain" description="Fido" evidence="8">
    <location>
        <begin position="63"/>
        <end position="216"/>
    </location>
</feature>
<keyword evidence="3" id="KW-0547">Nucleotide-binding</keyword>
<dbReference type="Gene3D" id="1.10.3290.10">
    <property type="entry name" value="Fido-like domain"/>
    <property type="match status" value="1"/>
</dbReference>
<keyword evidence="10" id="KW-1185">Reference proteome</keyword>
<proteinExistence type="predicted"/>
<dbReference type="Pfam" id="PF18543">
    <property type="entry name" value="ID"/>
    <property type="match status" value="1"/>
</dbReference>
<sequence>MPKAKAKTKNIQTISPHHYIYPGTQILKNKYGETNLKLLLEKCSLDREQAMINLREEPLPEYFNSTYLCHIHQQLFKNTFEWAGHLRHTPFTFTDGSVAAMPEMKRTEWGNNFATSEEIPVLLQKLEQTLAEKNNLQDLTREEFLVEATDLFYSLHKIHPFIDGNEHVEQIFFENLAKAAGHQFDFSLVTQQRMMAACTEAMQYGNTQLLKDLFEDISHPEKVRLLKEFMVNINNKGHNVDDRLVMVTKAGETYMGVYQGCYAEGFVLDMQGTYIIGNKDDLTPERLKTLKPGDIITFTAPKSKELDNTLIPKETLAPLTKSACARTVALNTYVLKAQKQIREHAKIVYGDANTLNEQIEEIMKNPEVGQQLADQIRQRPRSISHLAGFSLCGLQNQARVSAHNHLDALSTAIANYAYTVEHTYHAVTRDYKIEQERLGKTVEAPSKNLQKLFTLSPEQQKEALSQSLQLYQELRTFICNLEYRLSSNECSAIKNKDYETLAQSIGVSEQKAREITNTVQKAREAHKQTTCTRAQNRSNTLSIAS</sequence>
<dbReference type="Gene3D" id="2.40.50.140">
    <property type="entry name" value="Nucleic acid-binding proteins"/>
    <property type="match status" value="1"/>
</dbReference>
<evidence type="ECO:0000256" key="1">
    <source>
        <dbReference type="ARBA" id="ARBA00022679"/>
    </source>
</evidence>
<evidence type="ECO:0000313" key="9">
    <source>
        <dbReference type="EMBL" id="GAA5101716.1"/>
    </source>
</evidence>
<dbReference type="PANTHER" id="PTHR39560:SF1">
    <property type="entry name" value="PROTEIN ADENYLYLTRANSFERASE FIC-RELATED"/>
    <property type="match status" value="1"/>
</dbReference>
<evidence type="ECO:0000313" key="10">
    <source>
        <dbReference type="Proteomes" id="UP001501525"/>
    </source>
</evidence>
<dbReference type="PROSITE" id="PS51459">
    <property type="entry name" value="FIDO"/>
    <property type="match status" value="1"/>
</dbReference>
<keyword evidence="4" id="KW-0067">ATP-binding</keyword>
<comment type="caution">
    <text evidence="9">The sequence shown here is derived from an EMBL/GenBank/DDBJ whole genome shotgun (WGS) entry which is preliminary data.</text>
</comment>
<gene>
    <name evidence="9" type="ORF">GCM10023260_13440</name>
</gene>
<reference evidence="10" key="1">
    <citation type="journal article" date="2019" name="Int. J. Syst. Evol. Microbiol.">
        <title>The Global Catalogue of Microorganisms (GCM) 10K type strain sequencing project: providing services to taxonomists for standard genome sequencing and annotation.</title>
        <authorList>
            <consortium name="The Broad Institute Genomics Platform"/>
            <consortium name="The Broad Institute Genome Sequencing Center for Infectious Disease"/>
            <person name="Wu L."/>
            <person name="Ma J."/>
        </authorList>
    </citation>
    <scope>NUCLEOTIDE SEQUENCE [LARGE SCALE GENOMIC DNA]</scope>
    <source>
        <strain evidence="10">JCM 17706</strain>
    </source>
</reference>
<comment type="catalytic activity">
    <reaction evidence="7">
        <text>L-tyrosyl-[protein] + ATP = O-(5'-adenylyl)-L-tyrosyl-[protein] + diphosphate</text>
        <dbReference type="Rhea" id="RHEA:54288"/>
        <dbReference type="Rhea" id="RHEA-COMP:10136"/>
        <dbReference type="Rhea" id="RHEA-COMP:13846"/>
        <dbReference type="ChEBI" id="CHEBI:30616"/>
        <dbReference type="ChEBI" id="CHEBI:33019"/>
        <dbReference type="ChEBI" id="CHEBI:46858"/>
        <dbReference type="ChEBI" id="CHEBI:83624"/>
        <dbReference type="EC" id="2.7.7.108"/>
    </reaction>
</comment>
<evidence type="ECO:0000256" key="4">
    <source>
        <dbReference type="ARBA" id="ARBA00022840"/>
    </source>
</evidence>
<dbReference type="EC" id="2.7.7.108" evidence="5"/>
<dbReference type="InterPro" id="IPR040548">
    <property type="entry name" value="BepA_ID"/>
</dbReference>
<evidence type="ECO:0000256" key="3">
    <source>
        <dbReference type="ARBA" id="ARBA00022741"/>
    </source>
</evidence>
<name>A0ABP9MWC6_9HYPH</name>
<dbReference type="RefSeq" id="WP_345097260.1">
    <property type="nucleotide sequence ID" value="NZ_BAABIY010000079.1"/>
</dbReference>
<dbReference type="EMBL" id="BAABIY010000079">
    <property type="protein sequence ID" value="GAA5101716.1"/>
    <property type="molecule type" value="Genomic_DNA"/>
</dbReference>
<dbReference type="Proteomes" id="UP001501525">
    <property type="component" value="Unassembled WGS sequence"/>
</dbReference>
<accession>A0ABP9MWC6</accession>
<evidence type="ECO:0000256" key="2">
    <source>
        <dbReference type="ARBA" id="ARBA00022695"/>
    </source>
</evidence>
<keyword evidence="1" id="KW-0808">Transferase</keyword>
<evidence type="ECO:0000259" key="8">
    <source>
        <dbReference type="PROSITE" id="PS51459"/>
    </source>
</evidence>
<dbReference type="SUPFAM" id="SSF140931">
    <property type="entry name" value="Fic-like"/>
    <property type="match status" value="1"/>
</dbReference>
<dbReference type="NCBIfam" id="NF033856">
    <property type="entry name" value="T4SS_effec_BID"/>
    <property type="match status" value="1"/>
</dbReference>
<organism evidence="9 10">
    <name type="scientific">Bartonella acomydis</name>
    <dbReference type="NCBI Taxonomy" id="686234"/>
    <lineage>
        <taxon>Bacteria</taxon>
        <taxon>Pseudomonadati</taxon>
        <taxon>Pseudomonadota</taxon>
        <taxon>Alphaproteobacteria</taxon>
        <taxon>Hyphomicrobiales</taxon>
        <taxon>Bartonellaceae</taxon>
        <taxon>Bartonella</taxon>
    </lineage>
</organism>
<comment type="catalytic activity">
    <reaction evidence="6">
        <text>L-threonyl-[protein] + ATP = 3-O-(5'-adenylyl)-L-threonyl-[protein] + diphosphate</text>
        <dbReference type="Rhea" id="RHEA:54292"/>
        <dbReference type="Rhea" id="RHEA-COMP:11060"/>
        <dbReference type="Rhea" id="RHEA-COMP:13847"/>
        <dbReference type="ChEBI" id="CHEBI:30013"/>
        <dbReference type="ChEBI" id="CHEBI:30616"/>
        <dbReference type="ChEBI" id="CHEBI:33019"/>
        <dbReference type="ChEBI" id="CHEBI:138113"/>
        <dbReference type="EC" id="2.7.7.108"/>
    </reaction>
</comment>
<dbReference type="InterPro" id="IPR012340">
    <property type="entry name" value="NA-bd_OB-fold"/>
</dbReference>
<dbReference type="InterPro" id="IPR003812">
    <property type="entry name" value="Fido"/>
</dbReference>